<name>A0A0R2ARH8_9LACO</name>
<dbReference type="Pfam" id="PF17363">
    <property type="entry name" value="DUF5388"/>
    <property type="match status" value="1"/>
</dbReference>
<dbReference type="PATRIC" id="fig|1423781.4.peg.317"/>
<evidence type="ECO:0000313" key="1">
    <source>
        <dbReference type="EMBL" id="KRM69253.1"/>
    </source>
</evidence>
<gene>
    <name evidence="1" type="ORF">FD06_GL000312</name>
</gene>
<protein>
    <submittedName>
        <fullName evidence="1">Uncharacterized protein</fullName>
    </submittedName>
</protein>
<proteinExistence type="predicted"/>
<evidence type="ECO:0000313" key="2">
    <source>
        <dbReference type="Proteomes" id="UP000052012"/>
    </source>
</evidence>
<accession>A0A0R2ARH8</accession>
<dbReference type="AlphaFoldDB" id="A0A0R2ARH8"/>
<dbReference type="STRING" id="1423781.FD06_GL000312"/>
<dbReference type="InterPro" id="IPR035528">
    <property type="entry name" value="DUF5388"/>
</dbReference>
<sequence length="99" mass="11489">MKYKVDGEIEITSDVGKSNDNKNLDKSNFSRKTTLSIDSRTKNKLQTMVLMGDAPTQKDGFEVAMRLYYDNLPDDRKPMFNMLYNSLEKRDELADSKRK</sequence>
<organism evidence="1 2">
    <name type="scientific">Apilactobacillus ozensis DSM 23829 = JCM 17196</name>
    <dbReference type="NCBI Taxonomy" id="1423781"/>
    <lineage>
        <taxon>Bacteria</taxon>
        <taxon>Bacillati</taxon>
        <taxon>Bacillota</taxon>
        <taxon>Bacilli</taxon>
        <taxon>Lactobacillales</taxon>
        <taxon>Lactobacillaceae</taxon>
        <taxon>Apilactobacillus</taxon>
    </lineage>
</organism>
<comment type="caution">
    <text evidence="1">The sequence shown here is derived from an EMBL/GenBank/DDBJ whole genome shotgun (WGS) entry which is preliminary data.</text>
</comment>
<keyword evidence="2" id="KW-1185">Reference proteome</keyword>
<dbReference type="RefSeq" id="WP_056965803.1">
    <property type="nucleotide sequence ID" value="NZ_AYYQ01000006.1"/>
</dbReference>
<dbReference type="Proteomes" id="UP000052012">
    <property type="component" value="Unassembled WGS sequence"/>
</dbReference>
<dbReference type="EMBL" id="AYYQ01000006">
    <property type="protein sequence ID" value="KRM69253.1"/>
    <property type="molecule type" value="Genomic_DNA"/>
</dbReference>
<reference evidence="1 2" key="1">
    <citation type="journal article" date="2015" name="Genome Announc.">
        <title>Expanding the biotechnology potential of lactobacilli through comparative genomics of 213 strains and associated genera.</title>
        <authorList>
            <person name="Sun Z."/>
            <person name="Harris H.M."/>
            <person name="McCann A."/>
            <person name="Guo C."/>
            <person name="Argimon S."/>
            <person name="Zhang W."/>
            <person name="Yang X."/>
            <person name="Jeffery I.B."/>
            <person name="Cooney J.C."/>
            <person name="Kagawa T.F."/>
            <person name="Liu W."/>
            <person name="Song Y."/>
            <person name="Salvetti E."/>
            <person name="Wrobel A."/>
            <person name="Rasinkangas P."/>
            <person name="Parkhill J."/>
            <person name="Rea M.C."/>
            <person name="O'Sullivan O."/>
            <person name="Ritari J."/>
            <person name="Douillard F.P."/>
            <person name="Paul Ross R."/>
            <person name="Yang R."/>
            <person name="Briner A.E."/>
            <person name="Felis G.E."/>
            <person name="de Vos W.M."/>
            <person name="Barrangou R."/>
            <person name="Klaenhammer T.R."/>
            <person name="Caufield P.W."/>
            <person name="Cui Y."/>
            <person name="Zhang H."/>
            <person name="O'Toole P.W."/>
        </authorList>
    </citation>
    <scope>NUCLEOTIDE SEQUENCE [LARGE SCALE GENOMIC DNA]</scope>
    <source>
        <strain evidence="1 2">DSM 23829</strain>
    </source>
</reference>